<dbReference type="InterPro" id="IPR003413">
    <property type="entry name" value="T2SS_GspI_C"/>
</dbReference>
<comment type="PTM">
    <text evidence="9">Cleaved by prepilin peptidase.</text>
</comment>
<keyword evidence="3" id="KW-1003">Cell membrane</keyword>
<evidence type="ECO:0000256" key="1">
    <source>
        <dbReference type="ARBA" id="ARBA00004377"/>
    </source>
</evidence>
<dbReference type="InterPro" id="IPR010052">
    <property type="entry name" value="T2SS_protein-GspI"/>
</dbReference>
<dbReference type="GO" id="GO:0015627">
    <property type="term" value="C:type II protein secretion system complex"/>
    <property type="evidence" value="ECO:0007669"/>
    <property type="project" value="UniProtKB-UniRule"/>
</dbReference>
<dbReference type="Gene3D" id="3.30.1300.30">
    <property type="entry name" value="GSPII I/J protein-like"/>
    <property type="match status" value="1"/>
</dbReference>
<keyword evidence="7 9" id="KW-1133">Transmembrane helix</keyword>
<dbReference type="GO" id="GO:0015628">
    <property type="term" value="P:protein secretion by the type II secretion system"/>
    <property type="evidence" value="ECO:0007669"/>
    <property type="project" value="UniProtKB-UniRule"/>
</dbReference>
<evidence type="ECO:0000256" key="4">
    <source>
        <dbReference type="ARBA" id="ARBA00022481"/>
    </source>
</evidence>
<protein>
    <recommendedName>
        <fullName evidence="9">Type II secretion system protein I</fullName>
        <shortName evidence="9">T2SS minor pseudopilin I</shortName>
    </recommendedName>
</protein>
<evidence type="ECO:0000313" key="11">
    <source>
        <dbReference type="EMBL" id="GHG03922.1"/>
    </source>
</evidence>
<comment type="caution">
    <text evidence="11">The sequence shown here is derived from an EMBL/GenBank/DDBJ whole genome shotgun (WGS) entry which is preliminary data.</text>
</comment>
<evidence type="ECO:0000259" key="10">
    <source>
        <dbReference type="Pfam" id="PF02501"/>
    </source>
</evidence>
<dbReference type="Pfam" id="PF07963">
    <property type="entry name" value="N_methyl"/>
    <property type="match status" value="1"/>
</dbReference>
<evidence type="ECO:0000256" key="8">
    <source>
        <dbReference type="ARBA" id="ARBA00023136"/>
    </source>
</evidence>
<dbReference type="NCBIfam" id="TIGR02532">
    <property type="entry name" value="IV_pilin_GFxxxE"/>
    <property type="match status" value="1"/>
</dbReference>
<dbReference type="Proteomes" id="UP000623842">
    <property type="component" value="Unassembled WGS sequence"/>
</dbReference>
<comment type="function">
    <text evidence="9">Component of the type II secretion system required for the energy-dependent secretion of extracellular factors such as proteases and toxins from the periplasm.</text>
</comment>
<dbReference type="EMBL" id="BNCK01000010">
    <property type="protein sequence ID" value="GHG03922.1"/>
    <property type="molecule type" value="Genomic_DNA"/>
</dbReference>
<evidence type="ECO:0000256" key="7">
    <source>
        <dbReference type="ARBA" id="ARBA00022989"/>
    </source>
</evidence>
<dbReference type="GO" id="GO:0005886">
    <property type="term" value="C:plasma membrane"/>
    <property type="evidence" value="ECO:0007669"/>
    <property type="project" value="UniProtKB-SubCell"/>
</dbReference>
<name>A0A919EP01_9GAMM</name>
<evidence type="ECO:0000256" key="5">
    <source>
        <dbReference type="ARBA" id="ARBA00022519"/>
    </source>
</evidence>
<evidence type="ECO:0000313" key="12">
    <source>
        <dbReference type="Proteomes" id="UP000623842"/>
    </source>
</evidence>
<proteinExistence type="inferred from homology"/>
<feature type="domain" description="Type II secretion system protein GspI C-terminal" evidence="10">
    <location>
        <begin position="48"/>
        <end position="126"/>
    </location>
</feature>
<comment type="similarity">
    <text evidence="2 9">Belongs to the GSP I family.</text>
</comment>
<dbReference type="InterPro" id="IPR012902">
    <property type="entry name" value="N_methyl_site"/>
</dbReference>
<reference evidence="11" key="1">
    <citation type="journal article" date="2014" name="Int. J. Syst. Evol. Microbiol.">
        <title>Complete genome sequence of Corynebacterium casei LMG S-19264T (=DSM 44701T), isolated from a smear-ripened cheese.</title>
        <authorList>
            <consortium name="US DOE Joint Genome Institute (JGI-PGF)"/>
            <person name="Walter F."/>
            <person name="Albersmeier A."/>
            <person name="Kalinowski J."/>
            <person name="Ruckert C."/>
        </authorList>
    </citation>
    <scope>NUCLEOTIDE SEQUENCE</scope>
    <source>
        <strain evidence="11">KCTC 42731</strain>
    </source>
</reference>
<evidence type="ECO:0000256" key="3">
    <source>
        <dbReference type="ARBA" id="ARBA00022475"/>
    </source>
</evidence>
<sequence length="131" mass="14951">MQVSCSGHRKPLGFTLIEVLLALSVFALAGVALLSTSETHFSSLNHIEEKMFANWVASNQLVEVNIEKQWPPKNNKRGKVELAGREWFWRQEVLETFDKNMRAVAIEVRMVEDSETPTARLMTYVSLESKQ</sequence>
<comment type="subunit">
    <text evidence="9">Type II secretion is composed of four main components: the outer membrane complex, the inner membrane complex, the cytoplasmic secretion ATPase and the periplasm-spanning pseudopilus.</text>
</comment>
<keyword evidence="4 9" id="KW-0488">Methylation</keyword>
<gene>
    <name evidence="11" type="primary">xcpV</name>
    <name evidence="11" type="ORF">GCM10017161_36610</name>
</gene>
<feature type="transmembrane region" description="Helical" evidence="9">
    <location>
        <begin position="12"/>
        <end position="34"/>
    </location>
</feature>
<organism evidence="11 12">
    <name type="scientific">Thalassotalea marina</name>
    <dbReference type="NCBI Taxonomy" id="1673741"/>
    <lineage>
        <taxon>Bacteria</taxon>
        <taxon>Pseudomonadati</taxon>
        <taxon>Pseudomonadota</taxon>
        <taxon>Gammaproteobacteria</taxon>
        <taxon>Alteromonadales</taxon>
        <taxon>Colwelliaceae</taxon>
        <taxon>Thalassotalea</taxon>
    </lineage>
</organism>
<dbReference type="RefSeq" id="WP_189773699.1">
    <property type="nucleotide sequence ID" value="NZ_BNCK01000010.1"/>
</dbReference>
<evidence type="ECO:0000256" key="6">
    <source>
        <dbReference type="ARBA" id="ARBA00022692"/>
    </source>
</evidence>
<keyword evidence="5 9" id="KW-0997">Cell inner membrane</keyword>
<evidence type="ECO:0000256" key="2">
    <source>
        <dbReference type="ARBA" id="ARBA00008358"/>
    </source>
</evidence>
<keyword evidence="12" id="KW-1185">Reference proteome</keyword>
<comment type="subcellular location">
    <subcellularLocation>
        <location evidence="1 9">Cell inner membrane</location>
        <topology evidence="1 9">Single-pass membrane protein</topology>
    </subcellularLocation>
</comment>
<evidence type="ECO:0000256" key="9">
    <source>
        <dbReference type="RuleBase" id="RU368030"/>
    </source>
</evidence>
<dbReference type="InterPro" id="IPR045584">
    <property type="entry name" value="Pilin-like"/>
</dbReference>
<dbReference type="Pfam" id="PF02501">
    <property type="entry name" value="T2SSI"/>
    <property type="match status" value="1"/>
</dbReference>
<reference evidence="11" key="2">
    <citation type="submission" date="2020-09" db="EMBL/GenBank/DDBJ databases">
        <authorList>
            <person name="Sun Q."/>
            <person name="Kim S."/>
        </authorList>
    </citation>
    <scope>NUCLEOTIDE SEQUENCE</scope>
    <source>
        <strain evidence="11">KCTC 42731</strain>
    </source>
</reference>
<accession>A0A919EP01</accession>
<keyword evidence="6 9" id="KW-0812">Transmembrane</keyword>
<keyword evidence="8 9" id="KW-0472">Membrane</keyword>
<dbReference type="SUPFAM" id="SSF54523">
    <property type="entry name" value="Pili subunits"/>
    <property type="match status" value="1"/>
</dbReference>
<dbReference type="PANTHER" id="PTHR38779">
    <property type="entry name" value="TYPE II SECRETION SYSTEM PROTEIN I-RELATED"/>
    <property type="match status" value="1"/>
</dbReference>
<dbReference type="AlphaFoldDB" id="A0A919EP01"/>
<dbReference type="PANTHER" id="PTHR38779:SF2">
    <property type="entry name" value="TYPE II SECRETION SYSTEM PROTEIN I-RELATED"/>
    <property type="match status" value="1"/>
</dbReference>
<dbReference type="NCBIfam" id="TIGR01707">
    <property type="entry name" value="gspI"/>
    <property type="match status" value="1"/>
</dbReference>